<evidence type="ECO:0000256" key="6">
    <source>
        <dbReference type="SAM" id="MobiDB-lite"/>
    </source>
</evidence>
<dbReference type="PANTHER" id="PTHR22911:SF6">
    <property type="entry name" value="SOLUTE CARRIER FAMILY 35 MEMBER G1"/>
    <property type="match status" value="1"/>
</dbReference>
<keyword evidence="4 7" id="KW-1133">Transmembrane helix</keyword>
<proteinExistence type="inferred from homology"/>
<organism evidence="9 10">
    <name type="scientific">PS1 clade bacterium</name>
    <dbReference type="NCBI Taxonomy" id="2175152"/>
    <lineage>
        <taxon>Bacteria</taxon>
        <taxon>Pseudomonadati</taxon>
        <taxon>Pseudomonadota</taxon>
        <taxon>Alphaproteobacteria</taxon>
        <taxon>PS1 clade</taxon>
    </lineage>
</organism>
<dbReference type="Proteomes" id="UP000785783">
    <property type="component" value="Unassembled WGS sequence"/>
</dbReference>
<dbReference type="AlphaFoldDB" id="A0A937L633"/>
<evidence type="ECO:0000256" key="7">
    <source>
        <dbReference type="SAM" id="Phobius"/>
    </source>
</evidence>
<comment type="subcellular location">
    <subcellularLocation>
        <location evidence="1">Membrane</location>
        <topology evidence="1">Multi-pass membrane protein</topology>
    </subcellularLocation>
</comment>
<feature type="region of interest" description="Disordered" evidence="6">
    <location>
        <begin position="230"/>
        <end position="259"/>
    </location>
</feature>
<comment type="similarity">
    <text evidence="2">Belongs to the drug/metabolite transporter (DMT) superfamily. 10 TMS drug/metabolite exporter (DME) (TC 2.A.7.3) family.</text>
</comment>
<keyword evidence="5 7" id="KW-0472">Membrane</keyword>
<name>A0A937L633_9PROT</name>
<protein>
    <submittedName>
        <fullName evidence="9">DMT family transporter</fullName>
    </submittedName>
</protein>
<accession>A0A937L633</accession>
<dbReference type="EMBL" id="JADHOK010000002">
    <property type="protein sequence ID" value="MBL6761130.1"/>
    <property type="molecule type" value="Genomic_DNA"/>
</dbReference>
<dbReference type="InterPro" id="IPR037185">
    <property type="entry name" value="EmrE-like"/>
</dbReference>
<gene>
    <name evidence="9" type="ORF">ISQ19_00360</name>
</gene>
<dbReference type="SUPFAM" id="SSF103481">
    <property type="entry name" value="Multidrug resistance efflux transporter EmrE"/>
    <property type="match status" value="2"/>
</dbReference>
<comment type="caution">
    <text evidence="9">The sequence shown here is derived from an EMBL/GenBank/DDBJ whole genome shotgun (WGS) entry which is preliminary data.</text>
</comment>
<reference evidence="9" key="1">
    <citation type="submission" date="2020-10" db="EMBL/GenBank/DDBJ databases">
        <title>Microbiome of the Black Sea water column analyzed by genome centric metagenomics.</title>
        <authorList>
            <person name="Cabello-Yeves P.J."/>
            <person name="Callieri C."/>
            <person name="Picazo A."/>
            <person name="Mehrshad M."/>
            <person name="Haro-Moreno J.M."/>
            <person name="Roda-Garcia J."/>
            <person name="Dzembekova N."/>
            <person name="Slabakova V."/>
            <person name="Slabakova N."/>
            <person name="Moncheva S."/>
            <person name="Rodriguez-Valera F."/>
        </authorList>
    </citation>
    <scope>NUCLEOTIDE SEQUENCE</scope>
    <source>
        <strain evidence="9">BS307-5m-G5</strain>
    </source>
</reference>
<evidence type="ECO:0000256" key="2">
    <source>
        <dbReference type="ARBA" id="ARBA00009853"/>
    </source>
</evidence>
<sequence length="259" mass="27440">MRTQIPLLQMTRGVVGSLAMFLGFYAIVALPLADAQAISFSRNLFLVPLAAFILAEAVGPRRAIAAGVGFIGVLIMLRPGSGDAGLYLSLGAAAALGHAFLVALATVLVNIASRYDGPVTLMFYTNTVSVTLIAIPTFFVWQTPNMTELMMLIAMGILATASHNCFIRAFAMGEASVIAPVDYSRLIFAALAGWLVFATVPDMYTISGALIIVASSFYILRREAMVAKTDSQSETKKGIKKGTKRGIVTDAPPPPPPIP</sequence>
<evidence type="ECO:0000313" key="10">
    <source>
        <dbReference type="Proteomes" id="UP000785783"/>
    </source>
</evidence>
<feature type="transmembrane region" description="Helical" evidence="7">
    <location>
        <begin position="121"/>
        <end position="143"/>
    </location>
</feature>
<feature type="transmembrane region" description="Helical" evidence="7">
    <location>
        <begin position="12"/>
        <end position="33"/>
    </location>
</feature>
<keyword evidence="3 7" id="KW-0812">Transmembrane</keyword>
<evidence type="ECO:0000256" key="4">
    <source>
        <dbReference type="ARBA" id="ARBA00022989"/>
    </source>
</evidence>
<feature type="domain" description="EamA" evidence="8">
    <location>
        <begin position="90"/>
        <end position="220"/>
    </location>
</feature>
<evidence type="ECO:0000256" key="1">
    <source>
        <dbReference type="ARBA" id="ARBA00004141"/>
    </source>
</evidence>
<dbReference type="InterPro" id="IPR000620">
    <property type="entry name" value="EamA_dom"/>
</dbReference>
<feature type="transmembrane region" description="Helical" evidence="7">
    <location>
        <begin position="63"/>
        <end position="80"/>
    </location>
</feature>
<evidence type="ECO:0000313" key="9">
    <source>
        <dbReference type="EMBL" id="MBL6761130.1"/>
    </source>
</evidence>
<evidence type="ECO:0000256" key="5">
    <source>
        <dbReference type="ARBA" id="ARBA00023136"/>
    </source>
</evidence>
<feature type="transmembrane region" description="Helical" evidence="7">
    <location>
        <begin position="203"/>
        <end position="220"/>
    </location>
</feature>
<dbReference type="PANTHER" id="PTHR22911">
    <property type="entry name" value="ACYL-MALONYL CONDENSING ENZYME-RELATED"/>
    <property type="match status" value="1"/>
</dbReference>
<feature type="transmembrane region" description="Helical" evidence="7">
    <location>
        <begin position="149"/>
        <end position="170"/>
    </location>
</feature>
<evidence type="ECO:0000256" key="3">
    <source>
        <dbReference type="ARBA" id="ARBA00022692"/>
    </source>
</evidence>
<feature type="transmembrane region" description="Helical" evidence="7">
    <location>
        <begin position="86"/>
        <end position="109"/>
    </location>
</feature>
<evidence type="ECO:0000259" key="8">
    <source>
        <dbReference type="Pfam" id="PF00892"/>
    </source>
</evidence>
<dbReference type="GO" id="GO:0016020">
    <property type="term" value="C:membrane"/>
    <property type="evidence" value="ECO:0007669"/>
    <property type="project" value="UniProtKB-SubCell"/>
</dbReference>
<dbReference type="Pfam" id="PF00892">
    <property type="entry name" value="EamA"/>
    <property type="match status" value="1"/>
</dbReference>